<dbReference type="EMBL" id="SMKA01000097">
    <property type="protein sequence ID" value="TDC27211.1"/>
    <property type="molecule type" value="Genomic_DNA"/>
</dbReference>
<dbReference type="RefSeq" id="WP_132409000.1">
    <property type="nucleotide sequence ID" value="NZ_SMKA01000097.1"/>
</dbReference>
<dbReference type="OrthoDB" id="5187995at2"/>
<feature type="transmembrane region" description="Helical" evidence="1">
    <location>
        <begin position="123"/>
        <end position="143"/>
    </location>
</feature>
<evidence type="ECO:0000313" key="3">
    <source>
        <dbReference type="Proteomes" id="UP000295075"/>
    </source>
</evidence>
<dbReference type="Proteomes" id="UP000295075">
    <property type="component" value="Unassembled WGS sequence"/>
</dbReference>
<feature type="transmembrane region" description="Helical" evidence="1">
    <location>
        <begin position="155"/>
        <end position="176"/>
    </location>
</feature>
<name>A0A4R4PXC7_9ACTN</name>
<feature type="transmembrane region" description="Helical" evidence="1">
    <location>
        <begin position="82"/>
        <end position="103"/>
    </location>
</feature>
<dbReference type="NCBIfam" id="NF038403">
    <property type="entry name" value="perm_prefix_1"/>
    <property type="match status" value="1"/>
</dbReference>
<proteinExistence type="predicted"/>
<reference evidence="2 3" key="1">
    <citation type="submission" date="2019-03" db="EMBL/GenBank/DDBJ databases">
        <title>Draft genome sequences of novel Actinobacteria.</title>
        <authorList>
            <person name="Sahin N."/>
            <person name="Ay H."/>
            <person name="Saygin H."/>
        </authorList>
    </citation>
    <scope>NUCLEOTIDE SEQUENCE [LARGE SCALE GENOMIC DNA]</scope>
    <source>
        <strain evidence="2 3">JCM 30547</strain>
    </source>
</reference>
<evidence type="ECO:0000256" key="1">
    <source>
        <dbReference type="SAM" id="Phobius"/>
    </source>
</evidence>
<keyword evidence="1" id="KW-1133">Transmembrane helix</keyword>
<keyword evidence="1" id="KW-0812">Transmembrane</keyword>
<feature type="transmembrane region" description="Helical" evidence="1">
    <location>
        <begin position="188"/>
        <end position="206"/>
    </location>
</feature>
<organism evidence="2 3">
    <name type="scientific">Kribbella albertanoniae</name>
    <dbReference type="NCBI Taxonomy" id="1266829"/>
    <lineage>
        <taxon>Bacteria</taxon>
        <taxon>Bacillati</taxon>
        <taxon>Actinomycetota</taxon>
        <taxon>Actinomycetes</taxon>
        <taxon>Propionibacteriales</taxon>
        <taxon>Kribbellaceae</taxon>
        <taxon>Kribbella</taxon>
    </lineage>
</organism>
<sequence length="214" mass="22802">MSTSVDDYLVGLTKALPGPRRKRADLLAEAHDHLIDATEAFEAEGLDRTAAEQAATADFGELSEVVPAYREELSVAQTRNTAALLLGVMILQPLIWQPGMWMWNQDVSGPTELSILLERLVRWTGGATIAGAVLAVLATSFGQRFAFVRQHGTQLIAMFALISAAVVSLGGVSMTVESGGPVGHIDVVPVSAFVLIPLAVVALQAYRGLRLVRA</sequence>
<protein>
    <submittedName>
        <fullName evidence="2">Uncharacterized protein</fullName>
    </submittedName>
</protein>
<gene>
    <name evidence="2" type="ORF">E1261_21070</name>
</gene>
<dbReference type="AlphaFoldDB" id="A0A4R4PXC7"/>
<dbReference type="InterPro" id="IPR047928">
    <property type="entry name" value="Perm_prefix_1"/>
</dbReference>
<evidence type="ECO:0000313" key="2">
    <source>
        <dbReference type="EMBL" id="TDC27211.1"/>
    </source>
</evidence>
<keyword evidence="3" id="KW-1185">Reference proteome</keyword>
<comment type="caution">
    <text evidence="2">The sequence shown here is derived from an EMBL/GenBank/DDBJ whole genome shotgun (WGS) entry which is preliminary data.</text>
</comment>
<dbReference type="Pfam" id="PF22564">
    <property type="entry name" value="HAAS"/>
    <property type="match status" value="1"/>
</dbReference>
<accession>A0A4R4PXC7</accession>
<keyword evidence="1" id="KW-0472">Membrane</keyword>